<sequence>MADDLTRQSDRLLADAQDLLRDNRAGGRHRLTGPAIGAGSRRLRKSNLATRLKLIAASLAAIVIASGVVGLIVDGIGFVGAMLTVLAMAAAVLIFGNYPKVKVPTRADLIRTQDARALVARTELWLESQRAALPPPAVRLVEDIGTRLDALGAQLAHVDPVHPAAAETRKLVGEILPETIEAYRRIPVHLRSEARAGSTPDAQLVESLAKIAREIDQVTRQLAEGSLDDLAVRTRYLDYRYGTGSDAGIPLPDLQPADTQFAERK</sequence>
<evidence type="ECO:0000313" key="2">
    <source>
        <dbReference type="EMBL" id="MFC3100053.1"/>
    </source>
</evidence>
<keyword evidence="3" id="KW-1185">Reference proteome</keyword>
<evidence type="ECO:0008006" key="4">
    <source>
        <dbReference type="Google" id="ProtNLM"/>
    </source>
</evidence>
<dbReference type="Proteomes" id="UP001595378">
    <property type="component" value="Unassembled WGS sequence"/>
</dbReference>
<dbReference type="RefSeq" id="WP_336917855.1">
    <property type="nucleotide sequence ID" value="NZ_JBANRN010000003.1"/>
</dbReference>
<protein>
    <recommendedName>
        <fullName evidence="4">5-bromo-4-chloroindolyl phosphate hydrolase</fullName>
    </recommendedName>
</protein>
<keyword evidence="1" id="KW-1133">Transmembrane helix</keyword>
<evidence type="ECO:0000256" key="1">
    <source>
        <dbReference type="SAM" id="Phobius"/>
    </source>
</evidence>
<feature type="transmembrane region" description="Helical" evidence="1">
    <location>
        <begin position="52"/>
        <end position="72"/>
    </location>
</feature>
<reference evidence="3" key="1">
    <citation type="journal article" date="2019" name="Int. J. Syst. Evol. Microbiol.">
        <title>The Global Catalogue of Microorganisms (GCM) 10K type strain sequencing project: providing services to taxonomists for standard genome sequencing and annotation.</title>
        <authorList>
            <consortium name="The Broad Institute Genomics Platform"/>
            <consortium name="The Broad Institute Genome Sequencing Center for Infectious Disease"/>
            <person name="Wu L."/>
            <person name="Ma J."/>
        </authorList>
    </citation>
    <scope>NUCLEOTIDE SEQUENCE [LARGE SCALE GENOMIC DNA]</scope>
    <source>
        <strain evidence="3">KCTC 52606</strain>
    </source>
</reference>
<gene>
    <name evidence="2" type="ORF">ACFODK_04025</name>
</gene>
<feature type="transmembrane region" description="Helical" evidence="1">
    <location>
        <begin position="78"/>
        <end position="96"/>
    </location>
</feature>
<dbReference type="EMBL" id="JBHRSU010000004">
    <property type="protein sequence ID" value="MFC3100053.1"/>
    <property type="molecule type" value="Genomic_DNA"/>
</dbReference>
<accession>A0ABV7EBS1</accession>
<keyword evidence="1" id="KW-0472">Membrane</keyword>
<organism evidence="2 3">
    <name type="scientific">Alteraurantiacibacter lauratis</name>
    <dbReference type="NCBI Taxonomy" id="2054627"/>
    <lineage>
        <taxon>Bacteria</taxon>
        <taxon>Pseudomonadati</taxon>
        <taxon>Pseudomonadota</taxon>
        <taxon>Alphaproteobacteria</taxon>
        <taxon>Sphingomonadales</taxon>
        <taxon>Erythrobacteraceae</taxon>
        <taxon>Alteraurantiacibacter</taxon>
    </lineage>
</organism>
<name>A0ABV7EBS1_9SPHN</name>
<keyword evidence="1" id="KW-0812">Transmembrane</keyword>
<evidence type="ECO:0000313" key="3">
    <source>
        <dbReference type="Proteomes" id="UP001595378"/>
    </source>
</evidence>
<proteinExistence type="predicted"/>
<comment type="caution">
    <text evidence="2">The sequence shown here is derived from an EMBL/GenBank/DDBJ whole genome shotgun (WGS) entry which is preliminary data.</text>
</comment>